<dbReference type="Proteomes" id="UP000027195">
    <property type="component" value="Unassembled WGS sequence"/>
</dbReference>
<keyword evidence="2" id="KW-1133">Transmembrane helix</keyword>
<keyword evidence="2" id="KW-0472">Membrane</keyword>
<reference evidence="4" key="1">
    <citation type="journal article" date="2014" name="Proc. Natl. Acad. Sci. U.S.A.">
        <title>Extensive sampling of basidiomycete genomes demonstrates inadequacy of the white-rot/brown-rot paradigm for wood decay fungi.</title>
        <authorList>
            <person name="Riley R."/>
            <person name="Salamov A.A."/>
            <person name="Brown D.W."/>
            <person name="Nagy L.G."/>
            <person name="Floudas D."/>
            <person name="Held B.W."/>
            <person name="Levasseur A."/>
            <person name="Lombard V."/>
            <person name="Morin E."/>
            <person name="Otillar R."/>
            <person name="Lindquist E.A."/>
            <person name="Sun H."/>
            <person name="LaButti K.M."/>
            <person name="Schmutz J."/>
            <person name="Jabbour D."/>
            <person name="Luo H."/>
            <person name="Baker S.E."/>
            <person name="Pisabarro A.G."/>
            <person name="Walton J.D."/>
            <person name="Blanchette R.A."/>
            <person name="Henrissat B."/>
            <person name="Martin F."/>
            <person name="Cullen D."/>
            <person name="Hibbett D.S."/>
            <person name="Grigoriev I.V."/>
        </authorList>
    </citation>
    <scope>NUCLEOTIDE SEQUENCE [LARGE SCALE GENOMIC DNA]</scope>
    <source>
        <strain evidence="4">FD-172 SS1</strain>
    </source>
</reference>
<evidence type="ECO:0000256" key="1">
    <source>
        <dbReference type="SAM" id="MobiDB-lite"/>
    </source>
</evidence>
<dbReference type="HOGENOM" id="CLU_2960429_0_0_1"/>
<feature type="region of interest" description="Disordered" evidence="1">
    <location>
        <begin position="1"/>
        <end position="20"/>
    </location>
</feature>
<evidence type="ECO:0000256" key="2">
    <source>
        <dbReference type="SAM" id="Phobius"/>
    </source>
</evidence>
<dbReference type="InParanoid" id="A0A067MDY1"/>
<sequence length="59" mass="6456">MHGASSRLVEVDGTGDRREDSGCQKIYTLILLLLSIGLHIVFGDCVSITSYSRVKALLF</sequence>
<protein>
    <submittedName>
        <fullName evidence="3">Uncharacterized protein</fullName>
    </submittedName>
</protein>
<keyword evidence="4" id="KW-1185">Reference proteome</keyword>
<accession>A0A067MDY1</accession>
<organism evidence="3 4">
    <name type="scientific">Botryobasidium botryosum (strain FD-172 SS1)</name>
    <dbReference type="NCBI Taxonomy" id="930990"/>
    <lineage>
        <taxon>Eukaryota</taxon>
        <taxon>Fungi</taxon>
        <taxon>Dikarya</taxon>
        <taxon>Basidiomycota</taxon>
        <taxon>Agaricomycotina</taxon>
        <taxon>Agaricomycetes</taxon>
        <taxon>Cantharellales</taxon>
        <taxon>Botryobasidiaceae</taxon>
        <taxon>Botryobasidium</taxon>
    </lineage>
</organism>
<name>A0A067MDY1_BOTB1</name>
<evidence type="ECO:0000313" key="4">
    <source>
        <dbReference type="Proteomes" id="UP000027195"/>
    </source>
</evidence>
<dbReference type="AlphaFoldDB" id="A0A067MDY1"/>
<gene>
    <name evidence="3" type="ORF">BOTBODRAFT_359906</name>
</gene>
<evidence type="ECO:0000313" key="3">
    <source>
        <dbReference type="EMBL" id="KDQ13764.1"/>
    </source>
</evidence>
<proteinExistence type="predicted"/>
<dbReference type="EMBL" id="KL198041">
    <property type="protein sequence ID" value="KDQ13764.1"/>
    <property type="molecule type" value="Genomic_DNA"/>
</dbReference>
<keyword evidence="2" id="KW-0812">Transmembrane</keyword>
<feature type="transmembrane region" description="Helical" evidence="2">
    <location>
        <begin position="26"/>
        <end position="51"/>
    </location>
</feature>